<dbReference type="EMBL" id="SIJK02000059">
    <property type="protein sequence ID" value="MBP1468200.1"/>
    <property type="molecule type" value="Genomic_DNA"/>
</dbReference>
<gene>
    <name evidence="1" type="ORF">EYB53_020990</name>
</gene>
<keyword evidence="2" id="KW-1185">Reference proteome</keyword>
<name>A0ABS4DFH3_9CHLR</name>
<reference evidence="1 2" key="1">
    <citation type="submission" date="2021-03" db="EMBL/GenBank/DDBJ databases">
        <authorList>
            <person name="Grouzdev D.S."/>
        </authorList>
    </citation>
    <scope>NUCLEOTIDE SEQUENCE [LARGE SCALE GENOMIC DNA]</scope>
    <source>
        <strain evidence="1 2">M50-1</strain>
    </source>
</reference>
<evidence type="ECO:0000313" key="1">
    <source>
        <dbReference type="EMBL" id="MBP1468200.1"/>
    </source>
</evidence>
<comment type="caution">
    <text evidence="1">The sequence shown here is derived from an EMBL/GenBank/DDBJ whole genome shotgun (WGS) entry which is preliminary data.</text>
</comment>
<proteinExistence type="predicted"/>
<dbReference type="RefSeq" id="WP_135480719.1">
    <property type="nucleotide sequence ID" value="NZ_SIJK02000059.1"/>
</dbReference>
<organism evidence="1 2">
    <name type="scientific">Candidatus Chloroploca mongolica</name>
    <dbReference type="NCBI Taxonomy" id="2528176"/>
    <lineage>
        <taxon>Bacteria</taxon>
        <taxon>Bacillati</taxon>
        <taxon>Chloroflexota</taxon>
        <taxon>Chloroflexia</taxon>
        <taxon>Chloroflexales</taxon>
        <taxon>Chloroflexineae</taxon>
        <taxon>Oscillochloridaceae</taxon>
        <taxon>Candidatus Chloroploca</taxon>
    </lineage>
</organism>
<protein>
    <recommendedName>
        <fullName evidence="3">SpoVT-AbrB domain-containing protein</fullName>
    </recommendedName>
</protein>
<accession>A0ABS4DFH3</accession>
<evidence type="ECO:0008006" key="3">
    <source>
        <dbReference type="Google" id="ProtNLM"/>
    </source>
</evidence>
<evidence type="ECO:0000313" key="2">
    <source>
        <dbReference type="Proteomes" id="UP001193081"/>
    </source>
</evidence>
<sequence>MRAHVTEQGLVIPREWLQGVAEVEIRHEDDTIIITPIVMESDPLASLGDDPVVLDISDASIAHDIYLTP</sequence>
<dbReference type="Proteomes" id="UP001193081">
    <property type="component" value="Unassembled WGS sequence"/>
</dbReference>